<feature type="domain" description="DNA helicase Pif1-like 2B" evidence="1">
    <location>
        <begin position="53"/>
        <end position="97"/>
    </location>
</feature>
<dbReference type="RefSeq" id="XP_008189950.2">
    <property type="nucleotide sequence ID" value="XM_008191728.2"/>
</dbReference>
<dbReference type="SUPFAM" id="SSF52540">
    <property type="entry name" value="P-loop containing nucleoside triphosphate hydrolases"/>
    <property type="match status" value="1"/>
</dbReference>
<dbReference type="PANTHER" id="PTHR10492">
    <property type="match status" value="1"/>
</dbReference>
<dbReference type="AlphaFoldDB" id="A0A8R2FE36"/>
<keyword evidence="3" id="KW-1185">Reference proteome</keyword>
<dbReference type="KEGG" id="api:103311894"/>
<dbReference type="EnsemblMetazoa" id="XM_008191728.2">
    <property type="protein sequence ID" value="XP_008189950.2"/>
    <property type="gene ID" value="LOC103311894"/>
</dbReference>
<dbReference type="GeneID" id="103311894"/>
<proteinExistence type="predicted"/>
<dbReference type="PANTHER" id="PTHR10492:SF57">
    <property type="entry name" value="ATP-DEPENDENT DNA HELICASE"/>
    <property type="match status" value="1"/>
</dbReference>
<evidence type="ECO:0000259" key="1">
    <source>
        <dbReference type="Pfam" id="PF21530"/>
    </source>
</evidence>
<evidence type="ECO:0000313" key="2">
    <source>
        <dbReference type="EnsemblMetazoa" id="XP_008189950.2"/>
    </source>
</evidence>
<name>A0A8R2FE36_ACYPI</name>
<dbReference type="OrthoDB" id="6587532at2759"/>
<dbReference type="InterPro" id="IPR049163">
    <property type="entry name" value="Pif1-like_2B_dom"/>
</dbReference>
<reference evidence="2" key="2">
    <citation type="submission" date="2022-06" db="UniProtKB">
        <authorList>
            <consortium name="EnsemblMetazoa"/>
        </authorList>
    </citation>
    <scope>IDENTIFICATION</scope>
</reference>
<sequence>MDWLCERAILTPKNDRAAVINEILLKSFKGTEMEYKSIDMVLTTDDAVHYPVEFLNTLNPPGFPLHKLFFKIGTPIMLLRNLHPPKLCNGTRLCVKALQNNVIEATIISGCAQGESTFIPCIPLLSSNYPFEFKRLQFPIKVSFAMIINKSQGQSLKIAGIDLSDDCFTHGQFYVACSRVSSPTILVILAPNGRTTNVVYKEVL</sequence>
<dbReference type="Proteomes" id="UP000007819">
    <property type="component" value="Chromosome A2"/>
</dbReference>
<organism evidence="2 3">
    <name type="scientific">Acyrthosiphon pisum</name>
    <name type="common">Pea aphid</name>
    <dbReference type="NCBI Taxonomy" id="7029"/>
    <lineage>
        <taxon>Eukaryota</taxon>
        <taxon>Metazoa</taxon>
        <taxon>Ecdysozoa</taxon>
        <taxon>Arthropoda</taxon>
        <taxon>Hexapoda</taxon>
        <taxon>Insecta</taxon>
        <taxon>Pterygota</taxon>
        <taxon>Neoptera</taxon>
        <taxon>Paraneoptera</taxon>
        <taxon>Hemiptera</taxon>
        <taxon>Sternorrhyncha</taxon>
        <taxon>Aphidomorpha</taxon>
        <taxon>Aphidoidea</taxon>
        <taxon>Aphididae</taxon>
        <taxon>Macrosiphini</taxon>
        <taxon>Acyrthosiphon</taxon>
    </lineage>
</organism>
<evidence type="ECO:0000313" key="3">
    <source>
        <dbReference type="Proteomes" id="UP000007819"/>
    </source>
</evidence>
<dbReference type="InterPro" id="IPR027417">
    <property type="entry name" value="P-loop_NTPase"/>
</dbReference>
<dbReference type="Pfam" id="PF21530">
    <property type="entry name" value="Pif1_2B_dom"/>
    <property type="match status" value="1"/>
</dbReference>
<accession>A0A8R2FE36</accession>
<protein>
    <recommendedName>
        <fullName evidence="1">DNA helicase Pif1-like 2B domain-containing protein</fullName>
    </recommendedName>
</protein>
<reference evidence="3" key="1">
    <citation type="submission" date="2010-06" db="EMBL/GenBank/DDBJ databases">
        <authorList>
            <person name="Jiang H."/>
            <person name="Abraham K."/>
            <person name="Ali S."/>
            <person name="Alsbrooks S.L."/>
            <person name="Anim B.N."/>
            <person name="Anosike U.S."/>
            <person name="Attaway T."/>
            <person name="Bandaranaike D.P."/>
            <person name="Battles P.K."/>
            <person name="Bell S.N."/>
            <person name="Bell A.V."/>
            <person name="Beltran B."/>
            <person name="Bickham C."/>
            <person name="Bustamante Y."/>
            <person name="Caleb T."/>
            <person name="Canada A."/>
            <person name="Cardenas V."/>
            <person name="Carter K."/>
            <person name="Chacko J."/>
            <person name="Chandrabose M.N."/>
            <person name="Chavez D."/>
            <person name="Chavez A."/>
            <person name="Chen L."/>
            <person name="Chu H.-S."/>
            <person name="Claassen K.J."/>
            <person name="Cockrell R."/>
            <person name="Collins M."/>
            <person name="Cooper J.A."/>
            <person name="Cree A."/>
            <person name="Curry S.M."/>
            <person name="Da Y."/>
            <person name="Dao M.D."/>
            <person name="Das B."/>
            <person name="Davila M.-L."/>
            <person name="Davy-Carroll L."/>
            <person name="Denson S."/>
            <person name="Dinh H."/>
            <person name="Ebong V.E."/>
            <person name="Edwards J.R."/>
            <person name="Egan A."/>
            <person name="El-Daye J."/>
            <person name="Escobedo L."/>
            <person name="Fernandez S."/>
            <person name="Fernando P.R."/>
            <person name="Flagg N."/>
            <person name="Forbes L.D."/>
            <person name="Fowler R.G."/>
            <person name="Fu Q."/>
            <person name="Gabisi R.A."/>
            <person name="Ganer J."/>
            <person name="Garbino Pronczuk A."/>
            <person name="Garcia R.M."/>
            <person name="Garner T."/>
            <person name="Garrett T.E."/>
            <person name="Gonzalez D.A."/>
            <person name="Hamid H."/>
            <person name="Hawkins E.S."/>
            <person name="Hirani K."/>
            <person name="Hogues M.E."/>
            <person name="Hollins B."/>
            <person name="Hsiao C.-H."/>
            <person name="Jabil R."/>
            <person name="James M.L."/>
            <person name="Jhangiani S.N."/>
            <person name="Johnson B."/>
            <person name="Johnson Q."/>
            <person name="Joshi V."/>
            <person name="Kalu J.B."/>
            <person name="Kam C."/>
            <person name="Kashfia A."/>
            <person name="Keebler J."/>
            <person name="Kisamo H."/>
            <person name="Kovar C.L."/>
            <person name="Lago L.A."/>
            <person name="Lai C.-Y."/>
            <person name="Laidlaw J."/>
            <person name="Lara F."/>
            <person name="Le T.-K."/>
            <person name="Lee S.L."/>
            <person name="Legall F.H."/>
            <person name="Lemon S.J."/>
            <person name="Lewis L.R."/>
            <person name="Li B."/>
            <person name="Liu Y."/>
            <person name="Liu Y.-S."/>
            <person name="Lopez J."/>
            <person name="Lozado R.J."/>
            <person name="Lu J."/>
            <person name="Madu R.C."/>
            <person name="Maheshwari M."/>
            <person name="Maheshwari R."/>
            <person name="Malloy K."/>
            <person name="Martinez E."/>
            <person name="Mathew T."/>
            <person name="Mercado I.C."/>
            <person name="Mercado C."/>
            <person name="Meyer B."/>
            <person name="Montgomery K."/>
            <person name="Morgan M.B."/>
            <person name="Munidasa M."/>
            <person name="Nazareth L.V."/>
            <person name="Nelson J."/>
            <person name="Ng B.M."/>
            <person name="Nguyen N.B."/>
            <person name="Nguyen P.Q."/>
            <person name="Nguyen T."/>
            <person name="Obregon M."/>
            <person name="Okwuonu G.O."/>
            <person name="Onwere C.G."/>
            <person name="Orozco G."/>
            <person name="Parra A."/>
            <person name="Patel S."/>
            <person name="Patil S."/>
            <person name="Perez A."/>
            <person name="Perez Y."/>
            <person name="Pham C."/>
            <person name="Primus E.L."/>
            <person name="Pu L.-L."/>
            <person name="Puazo M."/>
            <person name="Qin X."/>
            <person name="Quiroz J.B."/>
            <person name="Reese J."/>
            <person name="Richards S."/>
            <person name="Rives C.M."/>
            <person name="Robberts R."/>
            <person name="Ruiz S.J."/>
            <person name="Ruiz M.J."/>
            <person name="Santibanez J."/>
            <person name="Schneider B.W."/>
            <person name="Sisson I."/>
            <person name="Smith M."/>
            <person name="Sodergren E."/>
            <person name="Song X.-Z."/>
            <person name="Song B.B."/>
            <person name="Summersgill H."/>
            <person name="Thelus R."/>
            <person name="Thornton R.D."/>
            <person name="Trejos Z.Y."/>
            <person name="Usmani K."/>
            <person name="Vattathil S."/>
            <person name="Villasana D."/>
            <person name="Walker D.L."/>
            <person name="Wang S."/>
            <person name="Wang K."/>
            <person name="White C.S."/>
            <person name="Williams A.C."/>
            <person name="Williamson J."/>
            <person name="Wilson K."/>
            <person name="Woghiren I.O."/>
            <person name="Woodworth J.R."/>
            <person name="Worley K.C."/>
            <person name="Wright R.A."/>
            <person name="Wu W."/>
            <person name="Young L."/>
            <person name="Zhang L."/>
            <person name="Zhang J."/>
            <person name="Zhu Y."/>
            <person name="Muzny D.M."/>
            <person name="Weinstock G."/>
            <person name="Gibbs R.A."/>
        </authorList>
    </citation>
    <scope>NUCLEOTIDE SEQUENCE [LARGE SCALE GENOMIC DNA]</scope>
    <source>
        <strain evidence="3">LSR1</strain>
    </source>
</reference>